<evidence type="ECO:0000256" key="1">
    <source>
        <dbReference type="SAM" id="Phobius"/>
    </source>
</evidence>
<feature type="transmembrane region" description="Helical" evidence="1">
    <location>
        <begin position="166"/>
        <end position="195"/>
    </location>
</feature>
<keyword evidence="1" id="KW-0472">Membrane</keyword>
<dbReference type="Proteomes" id="UP000032946">
    <property type="component" value="Chromosome"/>
</dbReference>
<name>A0A9P1KFM1_9CYAN</name>
<proteinExistence type="predicted"/>
<feature type="transmembrane region" description="Helical" evidence="1">
    <location>
        <begin position="354"/>
        <end position="379"/>
    </location>
</feature>
<feature type="transmembrane region" description="Helical" evidence="1">
    <location>
        <begin position="435"/>
        <end position="457"/>
    </location>
</feature>
<feature type="transmembrane region" description="Helical" evidence="1">
    <location>
        <begin position="290"/>
        <end position="310"/>
    </location>
</feature>
<dbReference type="RefSeq" id="WP_008050293.1">
    <property type="nucleotide sequence ID" value="NZ_FO818640.1"/>
</dbReference>
<feature type="transmembrane region" description="Helical" evidence="1">
    <location>
        <begin position="118"/>
        <end position="138"/>
    </location>
</feature>
<feature type="transmembrane region" description="Helical" evidence="1">
    <location>
        <begin position="391"/>
        <end position="423"/>
    </location>
</feature>
<protein>
    <submittedName>
        <fullName evidence="3">Permease of the major facilitator superfamily</fullName>
    </submittedName>
</protein>
<feature type="transmembrane region" description="Helical" evidence="1">
    <location>
        <begin position="207"/>
        <end position="225"/>
    </location>
</feature>
<dbReference type="Pfam" id="PF20604">
    <property type="entry name" value="DUF6798"/>
    <property type="match status" value="1"/>
</dbReference>
<sequence>MNLSPRLRGWQLGAIAFLLIGATLVFYGYELGSANLRNQLPAIAFLVDTHLYPRDFYVQEMVEFNPRFFYYHLIAFPAKLGLSIAGIIWVYYIIAFTSFMLALYAIGKIFLSDSISPSILVFLGLTAANGTIGFTNLFRQEPIPAVLAMGLAIWGIYYSFRSRWIIGYSLFGLAILLQFLIGFIPGILFIPIMAIKKINDNKSSKSIIIGLIIWLIFAACVYVPMKLLSETDSQIITPEKFIHLYAYIRHPHHLIYSQFGLRGWLNFIGFVISGLIMMRTSSILKAEQKTNLQILLIFGLALLSMGYIFVEVIPVATFAKLQLARTSPFIQLLGLIAIALWVKQAYRTGNIPLGCLLISISVIKNSGIVLLIVAITLGISLNYSSQLKKTWIIAVLTGLILGISIMLCSYFGVIIALMYLGFLIRQNHPAIKSPWINYISVLFLILTLVLNYHYHLFLGFTLAYPIIACKSRLPKPLKISILSLLIITGIWSIPHRLKITATPHQPVEILAQRFQQQSSPNALVLVPPSDEKFRFYSQRSVLWSFKSFPFTDRGIIEWEKRMQSITGIVHQSPSVLDEQYRQKSASELIAVARSFDADYILTRRDWHPQLEGKMIDQAENWVIWQIPR</sequence>
<gene>
    <name evidence="3" type="ORF">ARTHRO_20205</name>
</gene>
<feature type="transmembrane region" description="Helical" evidence="1">
    <location>
        <begin position="12"/>
        <end position="29"/>
    </location>
</feature>
<feature type="transmembrane region" description="Helical" evidence="1">
    <location>
        <begin position="143"/>
        <end position="160"/>
    </location>
</feature>
<feature type="transmembrane region" description="Helical" evidence="1">
    <location>
        <begin position="259"/>
        <end position="278"/>
    </location>
</feature>
<accession>A0A9P1KFM1</accession>
<organism evidence="3 4">
    <name type="scientific">Limnospira indica PCC 8005</name>
    <dbReference type="NCBI Taxonomy" id="376219"/>
    <lineage>
        <taxon>Bacteria</taxon>
        <taxon>Bacillati</taxon>
        <taxon>Cyanobacteriota</taxon>
        <taxon>Cyanophyceae</taxon>
        <taxon>Oscillatoriophycideae</taxon>
        <taxon>Oscillatoriales</taxon>
        <taxon>Sirenicapillariaceae</taxon>
        <taxon>Limnospira</taxon>
    </lineage>
</organism>
<dbReference type="InterPro" id="IPR046477">
    <property type="entry name" value="DUF6798"/>
</dbReference>
<dbReference type="AlphaFoldDB" id="A0A9P1KFM1"/>
<keyword evidence="1" id="KW-0812">Transmembrane</keyword>
<evidence type="ECO:0000313" key="4">
    <source>
        <dbReference type="Proteomes" id="UP000032946"/>
    </source>
</evidence>
<keyword evidence="4" id="KW-1185">Reference proteome</keyword>
<dbReference type="EMBL" id="FO818640">
    <property type="protein sequence ID" value="CDM94671.1"/>
    <property type="molecule type" value="Genomic_DNA"/>
</dbReference>
<feature type="domain" description="DUF6798" evidence="2">
    <location>
        <begin position="509"/>
        <end position="564"/>
    </location>
</feature>
<evidence type="ECO:0000259" key="2">
    <source>
        <dbReference type="Pfam" id="PF20604"/>
    </source>
</evidence>
<evidence type="ECO:0000313" key="3">
    <source>
        <dbReference type="EMBL" id="CDM94671.1"/>
    </source>
</evidence>
<keyword evidence="1" id="KW-1133">Transmembrane helix</keyword>
<reference evidence="3 4" key="1">
    <citation type="submission" date="2014-02" db="EMBL/GenBank/DDBJ databases">
        <authorList>
            <person name="Genoscope - CEA"/>
        </authorList>
    </citation>
    <scope>NUCLEOTIDE SEQUENCE [LARGE SCALE GENOMIC DNA]</scope>
    <source>
        <strain evidence="3 4">PCC 8005</strain>
    </source>
</reference>
<feature type="transmembrane region" description="Helical" evidence="1">
    <location>
        <begin position="80"/>
        <end position="106"/>
    </location>
</feature>
<feature type="transmembrane region" description="Helical" evidence="1">
    <location>
        <begin position="322"/>
        <end position="342"/>
    </location>
</feature>